<dbReference type="KEGG" id="mlc:MSB_A0821"/>
<dbReference type="Pfam" id="PF03382">
    <property type="entry name" value="DUF285"/>
    <property type="match status" value="1"/>
</dbReference>
<dbReference type="eggNOG" id="COG4886">
    <property type="taxonomic scope" value="Bacteria"/>
</dbReference>
<accession>E4PSM1</accession>
<reference evidence="2 3" key="2">
    <citation type="journal article" date="2012" name="J. Bacteriol.">
        <title>Complete Genome Sequences of Mycoplasma leachii Strain PG50T and the Pathogenic Mycoplasma mycoides subsp. mycoides Small Colony Biotype Strain Gladysdale.</title>
        <authorList>
            <person name="Wise K.S."/>
            <person name="Calcutt M.J."/>
            <person name="Foecking M.F."/>
            <person name="Madupu R."/>
            <person name="Deboy R.T."/>
            <person name="Roske K."/>
            <person name="Hvinden M.L."/>
            <person name="Martin T.R."/>
            <person name="Durkin A.S."/>
            <person name="Glass J.I."/>
            <person name="Methe B.A."/>
        </authorList>
    </citation>
    <scope>NUCLEOTIDE SEQUENCE [LARGE SCALE GENOMIC DNA]</scope>
    <source>
        <strain evidence="3">DSM 21131 / NCTC 10133 / N29 / PG50</strain>
    </source>
</reference>
<keyword evidence="2" id="KW-0449">Lipoprotein</keyword>
<dbReference type="InterPro" id="IPR054816">
    <property type="entry name" value="Lipoprotein_mollicutes-type_CS"/>
</dbReference>
<gene>
    <name evidence="2" type="ordered locus">MSB_A0821</name>
</gene>
<dbReference type="InterPro" id="IPR011889">
    <property type="entry name" value="Liste_lipo_26"/>
</dbReference>
<evidence type="ECO:0000313" key="2">
    <source>
        <dbReference type="EMBL" id="ADR24133.1"/>
    </source>
</evidence>
<sequence length="304" mass="35284">MKDANMKKLLTILGSTSLLVLPTFSVLSCTNSYWTKAEEYTPDFFYGQEVKYLQKAMYNNDECVQIGFFENSDGKIQIVPFKPTTTKVPSTLPSQITSLKEAFKGLKTSSVDGIEKWDTSKITDMTSVFDTTDEFNQDISKWNTSEVTNMSFMFTRAKKFDQNLNDWKTNKVTSMINTFQNAKEFNGNIGNWKTDSVTSMKNMFTQAVLFNQNISNWNTSKVIDMAYMFEGAEKFNQDISKWNIQAVENFNGMLRRAKEFDQDLSKWKFKKEIESNKKYEFAKDTKIEKEENKKLPTWKQIVSK</sequence>
<evidence type="ECO:0000313" key="3">
    <source>
        <dbReference type="Proteomes" id="UP000008712"/>
    </source>
</evidence>
<name>E4PSM1_MYCLG</name>
<proteinExistence type="predicted"/>
<feature type="signal peptide" evidence="1">
    <location>
        <begin position="1"/>
        <end position="28"/>
    </location>
</feature>
<dbReference type="Proteomes" id="UP000008712">
    <property type="component" value="Chromosome"/>
</dbReference>
<organism evidence="2 3">
    <name type="scientific">Mycoplasma leachii (strain DSM 21131 / NCTC 10133 / N29 / PG50)</name>
    <dbReference type="NCBI Taxonomy" id="880447"/>
    <lineage>
        <taxon>Bacteria</taxon>
        <taxon>Bacillati</taxon>
        <taxon>Mycoplasmatota</taxon>
        <taxon>Mollicutes</taxon>
        <taxon>Mycoplasmataceae</taxon>
        <taxon>Mycoplasma</taxon>
    </lineage>
</organism>
<dbReference type="NCBIfam" id="TIGR02167">
    <property type="entry name" value="Liste_lipo_26"/>
    <property type="match status" value="4"/>
</dbReference>
<dbReference type="InterPro" id="IPR005046">
    <property type="entry name" value="DUF285"/>
</dbReference>
<evidence type="ECO:0000256" key="1">
    <source>
        <dbReference type="SAM" id="SignalP"/>
    </source>
</evidence>
<dbReference type="PROSITE" id="PS51257">
    <property type="entry name" value="PROKAR_LIPOPROTEIN"/>
    <property type="match status" value="1"/>
</dbReference>
<keyword evidence="1" id="KW-0732">Signal</keyword>
<dbReference type="OrthoDB" id="400880at2"/>
<dbReference type="AlphaFoldDB" id="E4PSM1"/>
<dbReference type="HOGENOM" id="CLU_025777_0_0_14"/>
<feature type="chain" id="PRO_5003186165" evidence="1">
    <location>
        <begin position="29"/>
        <end position="304"/>
    </location>
</feature>
<dbReference type="EMBL" id="CP002108">
    <property type="protein sequence ID" value="ADR24133.1"/>
    <property type="molecule type" value="Genomic_DNA"/>
</dbReference>
<reference evidence="3" key="1">
    <citation type="submission" date="2010-07" db="EMBL/GenBank/DDBJ databases">
        <title>Genome sequence of Mycoplasma leachii PG50 MU clone A8.</title>
        <authorList>
            <person name="Wise K."/>
            <person name="Calcutt M.J."/>
            <person name="Foecking M.F."/>
            <person name="Madupu R."/>
            <person name="DeBoy R.T."/>
            <person name="Roske K."/>
            <person name="Martin T.R."/>
            <person name="Hvinden M.L."/>
            <person name="Durkin A.S."/>
            <person name="Glass J."/>
            <person name="Methe B.A."/>
        </authorList>
    </citation>
    <scope>NUCLEOTIDE SEQUENCE [LARGE SCALE GENOMIC DNA]</scope>
    <source>
        <strain evidence="3">DSM 21131 / NCTC 10133 / N29 / PG50</strain>
    </source>
</reference>
<dbReference type="NCBIfam" id="NF038029">
    <property type="entry name" value="LP_plasma"/>
    <property type="match status" value="1"/>
</dbReference>
<keyword evidence="3" id="KW-1185">Reference proteome</keyword>
<protein>
    <submittedName>
        <fullName evidence="2">Putative lipoprotein, PARCEL family</fullName>
    </submittedName>
</protein>